<gene>
    <name evidence="4" type="ORF">AXF17_06820</name>
</gene>
<dbReference type="PANTHER" id="PTHR34703">
    <property type="entry name" value="ANTIPORTER SUBUNIT MNHG2-RELATED"/>
    <property type="match status" value="1"/>
</dbReference>
<organism evidence="4 5">
    <name type="scientific">Mogibacterium pumilum</name>
    <dbReference type="NCBI Taxonomy" id="86332"/>
    <lineage>
        <taxon>Bacteria</taxon>
        <taxon>Bacillati</taxon>
        <taxon>Bacillota</taxon>
        <taxon>Clostridia</taxon>
        <taxon>Peptostreptococcales</taxon>
        <taxon>Anaerovoracaceae</taxon>
        <taxon>Mogibacterium</taxon>
    </lineage>
</organism>
<dbReference type="InterPro" id="IPR005133">
    <property type="entry name" value="PhaG_MnhG_YufB"/>
</dbReference>
<reference evidence="5" key="1">
    <citation type="submission" date="2016-05" db="EMBL/GenBank/DDBJ databases">
        <authorList>
            <person name="Holder M.E."/>
            <person name="Ajami N.J."/>
            <person name="Petrosino J.F."/>
        </authorList>
    </citation>
    <scope>NUCLEOTIDE SEQUENCE [LARGE SCALE GENOMIC DNA]</scope>
    <source>
        <strain evidence="5">ATCC 700696</strain>
    </source>
</reference>
<dbReference type="RefSeq" id="WP_094234383.1">
    <property type="nucleotide sequence ID" value="NZ_CP016199.1"/>
</dbReference>
<sequence length="118" mass="13009">MSVQNIISIALICFGYIIMALAAVGVLRFPDFFTRLHASGVGETFGALMMTVGIMVYTGGTLISVKVFIIFFLLLLTNPLGTNLIMLTSIHAKNYQDYNYKRHIGVDDNSVEEEKGGR</sequence>
<evidence type="ECO:0000313" key="5">
    <source>
        <dbReference type="Proteomes" id="UP000214689"/>
    </source>
</evidence>
<proteinExistence type="inferred from homology"/>
<dbReference type="NCBIfam" id="TIGR01300">
    <property type="entry name" value="CPA3_mnhG_phaG"/>
    <property type="match status" value="1"/>
</dbReference>
<feature type="transmembrane region" description="Helical" evidence="3">
    <location>
        <begin position="47"/>
        <end position="76"/>
    </location>
</feature>
<keyword evidence="3" id="KW-0812">Transmembrane</keyword>
<feature type="transmembrane region" description="Helical" evidence="3">
    <location>
        <begin position="7"/>
        <end position="27"/>
    </location>
</feature>
<evidence type="ECO:0008006" key="6">
    <source>
        <dbReference type="Google" id="ProtNLM"/>
    </source>
</evidence>
<dbReference type="GO" id="GO:0015385">
    <property type="term" value="F:sodium:proton antiporter activity"/>
    <property type="evidence" value="ECO:0007669"/>
    <property type="project" value="TreeGrafter"/>
</dbReference>
<dbReference type="OrthoDB" id="9806575at2"/>
<dbReference type="AlphaFoldDB" id="A0A223ATB9"/>
<evidence type="ECO:0000313" key="4">
    <source>
        <dbReference type="EMBL" id="ASS38145.1"/>
    </source>
</evidence>
<keyword evidence="3" id="KW-1133">Transmembrane helix</keyword>
<evidence type="ECO:0000256" key="3">
    <source>
        <dbReference type="SAM" id="Phobius"/>
    </source>
</evidence>
<dbReference type="Proteomes" id="UP000214689">
    <property type="component" value="Chromosome"/>
</dbReference>
<accession>A0A223ATB9</accession>
<evidence type="ECO:0000256" key="2">
    <source>
        <dbReference type="ARBA" id="ARBA00008404"/>
    </source>
</evidence>
<keyword evidence="3" id="KW-0472">Membrane</keyword>
<keyword evidence="5" id="KW-1185">Reference proteome</keyword>
<comment type="subcellular location">
    <subcellularLocation>
        <location evidence="1">Membrane</location>
        <topology evidence="1">Multi-pass membrane protein</topology>
    </subcellularLocation>
</comment>
<dbReference type="EMBL" id="CP016199">
    <property type="protein sequence ID" value="ASS38145.1"/>
    <property type="molecule type" value="Genomic_DNA"/>
</dbReference>
<dbReference type="PANTHER" id="PTHR34703:SF1">
    <property type="entry name" value="ANTIPORTER SUBUNIT MNHG2-RELATED"/>
    <property type="match status" value="1"/>
</dbReference>
<protein>
    <recommendedName>
        <fullName evidence="6">Cation:proton antiporter</fullName>
    </recommendedName>
</protein>
<name>A0A223ATB9_9FIRM</name>
<evidence type="ECO:0000256" key="1">
    <source>
        <dbReference type="ARBA" id="ARBA00004141"/>
    </source>
</evidence>
<dbReference type="Pfam" id="PF03334">
    <property type="entry name" value="PhaG_MnhG_YufB"/>
    <property type="match status" value="1"/>
</dbReference>
<comment type="similarity">
    <text evidence="2">Belongs to the CPA3 antiporters (TC 2.A.63) subunit G family.</text>
</comment>